<dbReference type="EMBL" id="CP059851">
    <property type="protein sequence ID" value="QMW24387.1"/>
    <property type="molecule type" value="Genomic_DNA"/>
</dbReference>
<dbReference type="SUPFAM" id="SSF69593">
    <property type="entry name" value="Glycerol-3-phosphate (1)-acyltransferase"/>
    <property type="match status" value="1"/>
</dbReference>
<evidence type="ECO:0000256" key="4">
    <source>
        <dbReference type="ARBA" id="ARBA00023098"/>
    </source>
</evidence>
<dbReference type="Pfam" id="PF01553">
    <property type="entry name" value="Acyltransferase"/>
    <property type="match status" value="1"/>
</dbReference>
<evidence type="ECO:0000256" key="3">
    <source>
        <dbReference type="ARBA" id="ARBA00022679"/>
    </source>
</evidence>
<organism evidence="7 8">
    <name type="scientific">Sandaracinobacteroides saxicola</name>
    <dbReference type="NCBI Taxonomy" id="2759707"/>
    <lineage>
        <taxon>Bacteria</taxon>
        <taxon>Pseudomonadati</taxon>
        <taxon>Pseudomonadota</taxon>
        <taxon>Alphaproteobacteria</taxon>
        <taxon>Sphingomonadales</taxon>
        <taxon>Sphingosinicellaceae</taxon>
        <taxon>Sandaracinobacteroides</taxon>
    </lineage>
</organism>
<accession>A0A7G5ILZ5</accession>
<gene>
    <name evidence="7" type="ORF">H3309_08035</name>
</gene>
<dbReference type="Proteomes" id="UP000515292">
    <property type="component" value="Chromosome"/>
</dbReference>
<protein>
    <submittedName>
        <fullName evidence="7">1-acyl-sn-glycerol-3-phosphate acyltransferase</fullName>
    </submittedName>
</protein>
<dbReference type="RefSeq" id="WP_182298257.1">
    <property type="nucleotide sequence ID" value="NZ_CP059851.1"/>
</dbReference>
<evidence type="ECO:0000313" key="7">
    <source>
        <dbReference type="EMBL" id="QMW24387.1"/>
    </source>
</evidence>
<dbReference type="GO" id="GO:0003841">
    <property type="term" value="F:1-acylglycerol-3-phosphate O-acyltransferase activity"/>
    <property type="evidence" value="ECO:0007669"/>
    <property type="project" value="TreeGrafter"/>
</dbReference>
<dbReference type="KEGG" id="sand:H3309_08035"/>
<dbReference type="PANTHER" id="PTHR10434">
    <property type="entry name" value="1-ACYL-SN-GLYCEROL-3-PHOSPHATE ACYLTRANSFERASE"/>
    <property type="match status" value="1"/>
</dbReference>
<keyword evidence="4" id="KW-0443">Lipid metabolism</keyword>
<dbReference type="InterPro" id="IPR002123">
    <property type="entry name" value="Plipid/glycerol_acylTrfase"/>
</dbReference>
<keyword evidence="2" id="KW-0444">Lipid biosynthesis</keyword>
<dbReference type="SMART" id="SM00563">
    <property type="entry name" value="PlsC"/>
    <property type="match status" value="1"/>
</dbReference>
<evidence type="ECO:0000313" key="8">
    <source>
        <dbReference type="Proteomes" id="UP000515292"/>
    </source>
</evidence>
<keyword evidence="8" id="KW-1185">Reference proteome</keyword>
<name>A0A7G5ILZ5_9SPHN</name>
<proteinExistence type="predicted"/>
<keyword evidence="3 7" id="KW-0808">Transferase</keyword>
<dbReference type="PANTHER" id="PTHR10434:SF64">
    <property type="entry name" value="1-ACYL-SN-GLYCEROL-3-PHOSPHATE ACYLTRANSFERASE-RELATED"/>
    <property type="match status" value="1"/>
</dbReference>
<reference evidence="7 8" key="1">
    <citation type="submission" date="2020-07" db="EMBL/GenBank/DDBJ databases">
        <title>Complete genome sequence for Sandaracinobacter sp. M6.</title>
        <authorList>
            <person name="Tang Y."/>
            <person name="Liu Q."/>
            <person name="Guo Z."/>
            <person name="Lei P."/>
            <person name="Huang B."/>
        </authorList>
    </citation>
    <scope>NUCLEOTIDE SEQUENCE [LARGE SCALE GENOMIC DNA]</scope>
    <source>
        <strain evidence="7 8">M6</strain>
    </source>
</reference>
<dbReference type="CDD" id="cd07989">
    <property type="entry name" value="LPLAT_AGPAT-like"/>
    <property type="match status" value="1"/>
</dbReference>
<keyword evidence="5 7" id="KW-0012">Acyltransferase</keyword>
<sequence>MPLAAERPFQRMGHVKSVSGVLAATGVIVPAIVATRAVSLPKSQRLPLLFHRMFNASLGVHVRLQGTPANGSVLYVSNHLSWMDIPVLGSQLHGSFVAKSEVGAMGFVGFMADLQRTIYIERARRQASGEQSNAIADRLRAGENVFLFPEGTTNDGVHLLPFKSTLFSVVEGPGSEDFRIQPLSVAYTELNGLPMTRNRRIEISWIGDTDLGPHALDFMRMGRFRAEILCHEPIRRADFANRKELAKYCQAKVAEGYRTLTRGHA</sequence>
<feature type="domain" description="Phospholipid/glycerol acyltransferase" evidence="6">
    <location>
        <begin position="73"/>
        <end position="188"/>
    </location>
</feature>
<comment type="pathway">
    <text evidence="1">Lipid metabolism.</text>
</comment>
<evidence type="ECO:0000256" key="1">
    <source>
        <dbReference type="ARBA" id="ARBA00005189"/>
    </source>
</evidence>
<evidence type="ECO:0000256" key="2">
    <source>
        <dbReference type="ARBA" id="ARBA00022516"/>
    </source>
</evidence>
<dbReference type="AlphaFoldDB" id="A0A7G5ILZ5"/>
<evidence type="ECO:0000259" key="6">
    <source>
        <dbReference type="SMART" id="SM00563"/>
    </source>
</evidence>
<dbReference type="GO" id="GO:0006654">
    <property type="term" value="P:phosphatidic acid biosynthetic process"/>
    <property type="evidence" value="ECO:0007669"/>
    <property type="project" value="TreeGrafter"/>
</dbReference>
<evidence type="ECO:0000256" key="5">
    <source>
        <dbReference type="ARBA" id="ARBA00023315"/>
    </source>
</evidence>